<gene>
    <name evidence="2" type="ORF">AHMF7605_16510</name>
</gene>
<dbReference type="GO" id="GO:0080030">
    <property type="term" value="F:methyl indole-3-acetate esterase activity"/>
    <property type="evidence" value="ECO:0007669"/>
    <property type="project" value="TreeGrafter"/>
</dbReference>
<dbReference type="Pfam" id="PF12697">
    <property type="entry name" value="Abhydrolase_6"/>
    <property type="match status" value="1"/>
</dbReference>
<dbReference type="EMBL" id="PYFT01000001">
    <property type="protein sequence ID" value="PSR54991.1"/>
    <property type="molecule type" value="Genomic_DNA"/>
</dbReference>
<protein>
    <recommendedName>
        <fullName evidence="1">AB hydrolase-1 domain-containing protein</fullName>
    </recommendedName>
</protein>
<dbReference type="OrthoDB" id="9112061at2"/>
<evidence type="ECO:0000313" key="3">
    <source>
        <dbReference type="Proteomes" id="UP000240357"/>
    </source>
</evidence>
<dbReference type="GO" id="GO:0080032">
    <property type="term" value="F:methyl jasmonate esterase activity"/>
    <property type="evidence" value="ECO:0007669"/>
    <property type="project" value="TreeGrafter"/>
</dbReference>
<dbReference type="AlphaFoldDB" id="A0A2T2YHL1"/>
<evidence type="ECO:0000259" key="1">
    <source>
        <dbReference type="Pfam" id="PF12697"/>
    </source>
</evidence>
<name>A0A2T2YHL1_9BACT</name>
<dbReference type="PANTHER" id="PTHR10992">
    <property type="entry name" value="METHYLESTERASE FAMILY MEMBER"/>
    <property type="match status" value="1"/>
</dbReference>
<feature type="domain" description="AB hydrolase-1" evidence="1">
    <location>
        <begin position="14"/>
        <end position="247"/>
    </location>
</feature>
<proteinExistence type="predicted"/>
<reference evidence="2 3" key="1">
    <citation type="submission" date="2018-03" db="EMBL/GenBank/DDBJ databases">
        <title>Adhaeribacter sp. HMF7605 Genome sequencing and assembly.</title>
        <authorList>
            <person name="Kang H."/>
            <person name="Kang J."/>
            <person name="Cha I."/>
            <person name="Kim H."/>
            <person name="Joh K."/>
        </authorList>
    </citation>
    <scope>NUCLEOTIDE SEQUENCE [LARGE SCALE GENOMIC DNA]</scope>
    <source>
        <strain evidence="2 3">HMF7605</strain>
    </source>
</reference>
<dbReference type="SUPFAM" id="SSF53474">
    <property type="entry name" value="alpha/beta-Hydrolases"/>
    <property type="match status" value="1"/>
</dbReference>
<dbReference type="RefSeq" id="WP_106931167.1">
    <property type="nucleotide sequence ID" value="NZ_PYFT01000001.1"/>
</dbReference>
<sequence length="261" mass="28850">MTNNAISPAGKTYLFVHGAWHGAWCWDKVIPLVQAKGHTAIAIELPGHGQDIERTSEVSLKDYVNAVMKTANEQEGEVLLVGHSMAGMVISQAAEKLGSKKVSALIYLDAFLPRNGESLFALVEATLKQLSPNSRKPNLVENLITAEDHQTNWVNPELAAQIFYHDCSEADKKFALTRLSKEPIAPLATPVQLTEEVYGVIPKYFILCTESQDMDKTFLSTHVPCEKVYTLHSSHSPFFSMPEKLAEIIDEISLSIPIFSV</sequence>
<dbReference type="InterPro" id="IPR029058">
    <property type="entry name" value="AB_hydrolase_fold"/>
</dbReference>
<dbReference type="InterPro" id="IPR045889">
    <property type="entry name" value="MES/HNL"/>
</dbReference>
<dbReference type="PANTHER" id="PTHR10992:SF1086">
    <property type="entry name" value="AB HYDROLASE-1 DOMAIN-CONTAINING PROTEIN"/>
    <property type="match status" value="1"/>
</dbReference>
<comment type="caution">
    <text evidence="2">The sequence shown here is derived from an EMBL/GenBank/DDBJ whole genome shotgun (WGS) entry which is preliminary data.</text>
</comment>
<dbReference type="Proteomes" id="UP000240357">
    <property type="component" value="Unassembled WGS sequence"/>
</dbReference>
<organism evidence="2 3">
    <name type="scientific">Adhaeribacter arboris</name>
    <dbReference type="NCBI Taxonomy" id="2072846"/>
    <lineage>
        <taxon>Bacteria</taxon>
        <taxon>Pseudomonadati</taxon>
        <taxon>Bacteroidota</taxon>
        <taxon>Cytophagia</taxon>
        <taxon>Cytophagales</taxon>
        <taxon>Hymenobacteraceae</taxon>
        <taxon>Adhaeribacter</taxon>
    </lineage>
</organism>
<accession>A0A2T2YHL1</accession>
<dbReference type="InterPro" id="IPR000073">
    <property type="entry name" value="AB_hydrolase_1"/>
</dbReference>
<evidence type="ECO:0000313" key="2">
    <source>
        <dbReference type="EMBL" id="PSR54991.1"/>
    </source>
</evidence>
<dbReference type="Gene3D" id="3.40.50.1820">
    <property type="entry name" value="alpha/beta hydrolase"/>
    <property type="match status" value="1"/>
</dbReference>
<keyword evidence="3" id="KW-1185">Reference proteome</keyword>